<dbReference type="PANTHER" id="PTHR45922:SF1">
    <property type="entry name" value="CLEAVAGE AND POLYADENYLATION SPECIFICITY FACTOR SUBUNIT 2"/>
    <property type="match status" value="1"/>
</dbReference>
<protein>
    <recommendedName>
        <fullName evidence="7 8">Cleavage and polyadenylation specificity factor subunit 2</fullName>
    </recommendedName>
    <alternativeName>
        <fullName evidence="6 8">Cleavage and polyadenylation specificity factor 100 kDa subunit</fullName>
    </alternativeName>
</protein>
<evidence type="ECO:0000256" key="6">
    <source>
        <dbReference type="ARBA" id="ARBA00030774"/>
    </source>
</evidence>
<dbReference type="Pfam" id="PF13299">
    <property type="entry name" value="CPSF100_C"/>
    <property type="match status" value="1"/>
</dbReference>
<sequence length="604" mass="67751">MTSIIKLTALSGVQEESALCYLLQVDEFRFLLDCGWDESFSMDIIDSLKRYVHQVDAVLLSHPDHLHLGALPYAVGKLGLNCTIYATIPVYKMGQMFMYDLYQSRHNTEDFTLFTLDDVDSAFDKIQQLKYSQIVNLKGKGHGLSITPLPAGHMIGGTIWKIVKDGEEEIIYGVDFNHKREIHLNGCSLENISRPSLLITDSFNASYVQPRRKQRDEQLLTNVMETLRGDGNVLIAVDTAGRVLELAQLLDQIWRTKDAGLGVYSLALLNNVSYNVVEFSKSQVSLSQSSPFEMLSVVCHSLCKNQTAFTASYLMPSECPEIQDRQVFGHIFYGRLTQIWRIDASVVSLRARVTYIDYEGRSDGDSIKKIINQMKPRQLIIVHGPPEASQDLAESCKAFSGKDIKVYTPKLQETVDATSETHIYQVRLKDSLVSSLQFCKAKDTELAWIDGVLDMRVEKVDTGVVPEMGDAKEETEDGEPAVDVTPDLTTEPSAAANQQAMKTLFGEDDREISEESDVIPTLEPLPAHEVPGHQSVFINEPRLSDFKQVLLREGIQAEFVGGVLVCNNLVAVRRTEAGRICLEGCHCDDYYRIRELLYQQYAVV</sequence>
<reference evidence="12" key="2">
    <citation type="submission" date="2025-09" db="UniProtKB">
        <authorList>
            <consortium name="Ensembl"/>
        </authorList>
    </citation>
    <scope>IDENTIFICATION</scope>
</reference>
<gene>
    <name evidence="12" type="primary">LOC107559080</name>
</gene>
<dbReference type="InParanoid" id="A0A672SAD2"/>
<evidence type="ECO:0000256" key="5">
    <source>
        <dbReference type="ARBA" id="ARBA00023242"/>
    </source>
</evidence>
<evidence type="ECO:0000256" key="2">
    <source>
        <dbReference type="ARBA" id="ARBA00010624"/>
    </source>
</evidence>
<evidence type="ECO:0000259" key="9">
    <source>
        <dbReference type="Pfam" id="PF07521"/>
    </source>
</evidence>
<dbReference type="InterPro" id="IPR025069">
    <property type="entry name" value="Cpsf2_C"/>
</dbReference>
<feature type="domain" description="Cleavage and polyadenylation specificity factor 2 C-terminal" evidence="10">
    <location>
        <begin position="426"/>
        <end position="601"/>
    </location>
</feature>
<dbReference type="Gene3D" id="3.60.15.10">
    <property type="entry name" value="Ribonuclease Z/Hydroxyacylglutathione hydrolase-like"/>
    <property type="match status" value="1"/>
</dbReference>
<dbReference type="OMA" id="ETHIYQX"/>
<organism evidence="12 13">
    <name type="scientific">Sinocyclocheilus grahami</name>
    <name type="common">Dianchi golden-line fish</name>
    <name type="synonym">Barbus grahami</name>
    <dbReference type="NCBI Taxonomy" id="75366"/>
    <lineage>
        <taxon>Eukaryota</taxon>
        <taxon>Metazoa</taxon>
        <taxon>Chordata</taxon>
        <taxon>Craniata</taxon>
        <taxon>Vertebrata</taxon>
        <taxon>Euteleostomi</taxon>
        <taxon>Actinopterygii</taxon>
        <taxon>Neopterygii</taxon>
        <taxon>Teleostei</taxon>
        <taxon>Ostariophysi</taxon>
        <taxon>Cypriniformes</taxon>
        <taxon>Cyprinidae</taxon>
        <taxon>Cyprininae</taxon>
        <taxon>Sinocyclocheilus</taxon>
    </lineage>
</organism>
<keyword evidence="4 8" id="KW-0694">RNA-binding</keyword>
<evidence type="ECO:0000256" key="4">
    <source>
        <dbReference type="ARBA" id="ARBA00022884"/>
    </source>
</evidence>
<dbReference type="InterPro" id="IPR001279">
    <property type="entry name" value="Metallo-B-lactamas"/>
</dbReference>
<reference evidence="12" key="1">
    <citation type="submission" date="2025-08" db="UniProtKB">
        <authorList>
            <consortium name="Ensembl"/>
        </authorList>
    </citation>
    <scope>IDENTIFICATION</scope>
</reference>
<dbReference type="InterPro" id="IPR035639">
    <property type="entry name" value="CPSF2_MBL"/>
</dbReference>
<evidence type="ECO:0000256" key="8">
    <source>
        <dbReference type="RuleBase" id="RU365006"/>
    </source>
</evidence>
<comment type="similarity">
    <text evidence="2 8">Belongs to the metallo-beta-lactamase superfamily. RNA-metabolizing metallo-beta-lactamase-like family. CPSF2/YSH1 subfamily.</text>
</comment>
<dbReference type="InterPro" id="IPR027075">
    <property type="entry name" value="CPSF2"/>
</dbReference>
<keyword evidence="13" id="KW-1185">Reference proteome</keyword>
<evidence type="ECO:0000313" key="13">
    <source>
        <dbReference type="Proteomes" id="UP000472262"/>
    </source>
</evidence>
<dbReference type="PANTHER" id="PTHR45922">
    <property type="entry name" value="CLEAVAGE AND POLYADENYLATION SPECIFICITY FACTOR SUBUNIT 2"/>
    <property type="match status" value="1"/>
</dbReference>
<dbReference type="AlphaFoldDB" id="A0A672SAD2"/>
<evidence type="ECO:0000259" key="10">
    <source>
        <dbReference type="Pfam" id="PF13299"/>
    </source>
</evidence>
<dbReference type="Proteomes" id="UP000472262">
    <property type="component" value="Unassembled WGS sequence"/>
</dbReference>
<accession>A0A672SAD2</accession>
<dbReference type="InterPro" id="IPR011108">
    <property type="entry name" value="RMMBL"/>
</dbReference>
<dbReference type="CDD" id="cd16293">
    <property type="entry name" value="CPSF2-like_MBL-fold"/>
    <property type="match status" value="1"/>
</dbReference>
<dbReference type="InterPro" id="IPR036866">
    <property type="entry name" value="RibonucZ/Hydroxyglut_hydro"/>
</dbReference>
<evidence type="ECO:0000313" key="12">
    <source>
        <dbReference type="Ensembl" id="ENSSGRP00000098667.1"/>
    </source>
</evidence>
<evidence type="ECO:0000259" key="11">
    <source>
        <dbReference type="Pfam" id="PF16661"/>
    </source>
</evidence>
<evidence type="ECO:0000256" key="3">
    <source>
        <dbReference type="ARBA" id="ARBA00022664"/>
    </source>
</evidence>
<dbReference type="SUPFAM" id="SSF56281">
    <property type="entry name" value="Metallo-hydrolase/oxidoreductase"/>
    <property type="match status" value="1"/>
</dbReference>
<dbReference type="GO" id="GO:0006398">
    <property type="term" value="P:mRNA 3'-end processing by stem-loop binding and cleavage"/>
    <property type="evidence" value="ECO:0007669"/>
    <property type="project" value="InterPro"/>
</dbReference>
<keyword evidence="3 8" id="KW-0507">mRNA processing</keyword>
<dbReference type="Pfam" id="PF16661">
    <property type="entry name" value="Lactamase_B_6"/>
    <property type="match status" value="1"/>
</dbReference>
<dbReference type="FunFam" id="3.60.15.10:FF:000008">
    <property type="entry name" value="Cleavage and polyadenylation specificity factor subunit 2"/>
    <property type="match status" value="1"/>
</dbReference>
<proteinExistence type="inferred from homology"/>
<comment type="subcellular location">
    <subcellularLocation>
        <location evidence="1 8">Nucleus</location>
    </subcellularLocation>
</comment>
<feature type="domain" description="Zn-dependent metallo-hydrolase RNA specificity" evidence="9">
    <location>
        <begin position="347"/>
        <end position="409"/>
    </location>
</feature>
<feature type="domain" description="Metallo-beta-lactamase" evidence="11">
    <location>
        <begin position="22"/>
        <end position="196"/>
    </location>
</feature>
<dbReference type="GO" id="GO:0003723">
    <property type="term" value="F:RNA binding"/>
    <property type="evidence" value="ECO:0007669"/>
    <property type="project" value="UniProtKB-KW"/>
</dbReference>
<evidence type="ECO:0000256" key="7">
    <source>
        <dbReference type="ARBA" id="ARBA00068486"/>
    </source>
</evidence>
<dbReference type="Ensembl" id="ENSSGRT00000104974.1">
    <property type="protein sequence ID" value="ENSSGRP00000098667.1"/>
    <property type="gene ID" value="ENSSGRG00000049194.1"/>
</dbReference>
<keyword evidence="5 8" id="KW-0539">Nucleus</keyword>
<evidence type="ECO:0000256" key="1">
    <source>
        <dbReference type="ARBA" id="ARBA00004123"/>
    </source>
</evidence>
<dbReference type="Pfam" id="PF07521">
    <property type="entry name" value="RMMBL"/>
    <property type="match status" value="1"/>
</dbReference>
<name>A0A672SAD2_SINGR</name>
<dbReference type="GO" id="GO:0005847">
    <property type="term" value="C:mRNA cleavage and polyadenylation specificity factor complex"/>
    <property type="evidence" value="ECO:0007669"/>
    <property type="project" value="InterPro"/>
</dbReference>